<organism evidence="1 2">
    <name type="scientific">Candidatus Methanofastidiosum methylothiophilum</name>
    <dbReference type="NCBI Taxonomy" id="1705564"/>
    <lineage>
        <taxon>Archaea</taxon>
        <taxon>Methanobacteriati</taxon>
        <taxon>Methanobacteriota</taxon>
        <taxon>Stenosarchaea group</taxon>
        <taxon>Candidatus Methanofastidiosia</taxon>
        <taxon>Candidatus Methanofastidiosales</taxon>
        <taxon>Candidatus Methanofastidiosaceae</taxon>
        <taxon>Candidatus Methanofastidiosum</taxon>
    </lineage>
</organism>
<dbReference type="Proteomes" id="UP000091929">
    <property type="component" value="Unassembled WGS sequence"/>
</dbReference>
<gene>
    <name evidence="1" type="ORF">APG11_01758</name>
</gene>
<dbReference type="Gene3D" id="3.40.50.450">
    <property type="match status" value="1"/>
</dbReference>
<protein>
    <submittedName>
        <fullName evidence="1">DNA recombination-mediator protein A</fullName>
    </submittedName>
</protein>
<dbReference type="EMBL" id="LNGF01000054">
    <property type="protein sequence ID" value="KYC46638.1"/>
    <property type="molecule type" value="Genomic_DNA"/>
</dbReference>
<dbReference type="InterPro" id="IPR010697">
    <property type="entry name" value="YspA"/>
</dbReference>
<comment type="caution">
    <text evidence="1">The sequence shown here is derived from an EMBL/GenBank/DDBJ whole genome shotgun (WGS) entry which is preliminary data.</text>
</comment>
<dbReference type="SUPFAM" id="SSF102405">
    <property type="entry name" value="MCP/YpsA-like"/>
    <property type="match status" value="1"/>
</dbReference>
<dbReference type="PANTHER" id="PTHR38440">
    <property type="entry name" value="UPF0398 PROTEIN YPSA"/>
    <property type="match status" value="1"/>
</dbReference>
<sequence length="173" mass="19701">MCPSLPEKDIHTYVIQMKVMITGHRPDKLGGYDENNPVAKKIKTELSMQLELLLLEDPKIEIITGLAQGVDTWFAEIGIEKNIPIHAYIPFTGQESMWPEKAQERYREILAKCKVAKFISQEVSKKAFLQRNDAMVRDADIAIAVWDESSNSGTGYTIRKLKLVRKKIIIINT</sequence>
<dbReference type="PANTHER" id="PTHR38440:SF1">
    <property type="entry name" value="UPF0398 PROTEIN SPR0331"/>
    <property type="match status" value="1"/>
</dbReference>
<dbReference type="AlphaFoldDB" id="A0A150IP14"/>
<evidence type="ECO:0000313" key="1">
    <source>
        <dbReference type="EMBL" id="KYC46638.1"/>
    </source>
</evidence>
<reference evidence="1 2" key="1">
    <citation type="journal article" date="2016" name="ISME J.">
        <title>Chasing the elusive Euryarchaeota class WSA2: genomes reveal a uniquely fastidious methyl-reducing methanogen.</title>
        <authorList>
            <person name="Nobu M.K."/>
            <person name="Narihiro T."/>
            <person name="Kuroda K."/>
            <person name="Mei R."/>
            <person name="Liu W.T."/>
        </authorList>
    </citation>
    <scope>NUCLEOTIDE SEQUENCE [LARGE SCALE GENOMIC DNA]</scope>
    <source>
        <strain evidence="1">B15fssc0709_Meth_Bin003</strain>
    </source>
</reference>
<proteinExistence type="predicted"/>
<evidence type="ECO:0000313" key="2">
    <source>
        <dbReference type="Proteomes" id="UP000091929"/>
    </source>
</evidence>
<name>A0A150IP14_9EURY</name>
<accession>A0A150IP14</accession>
<dbReference type="Pfam" id="PF06908">
    <property type="entry name" value="YpsA"/>
    <property type="match status" value="1"/>
</dbReference>